<accession>A0A0L0CF25</accession>
<evidence type="ECO:0000313" key="2">
    <source>
        <dbReference type="Proteomes" id="UP000037069"/>
    </source>
</evidence>
<reference evidence="1 2" key="1">
    <citation type="journal article" date="2015" name="Nat. Commun.">
        <title>Lucilia cuprina genome unlocks parasitic fly biology to underpin future interventions.</title>
        <authorList>
            <person name="Anstead C.A."/>
            <person name="Korhonen P.K."/>
            <person name="Young N.D."/>
            <person name="Hall R.S."/>
            <person name="Jex A.R."/>
            <person name="Murali S.C."/>
            <person name="Hughes D.S."/>
            <person name="Lee S.F."/>
            <person name="Perry T."/>
            <person name="Stroehlein A.J."/>
            <person name="Ansell B.R."/>
            <person name="Breugelmans B."/>
            <person name="Hofmann A."/>
            <person name="Qu J."/>
            <person name="Dugan S."/>
            <person name="Lee S.L."/>
            <person name="Chao H."/>
            <person name="Dinh H."/>
            <person name="Han Y."/>
            <person name="Doddapaneni H.V."/>
            <person name="Worley K.C."/>
            <person name="Muzny D.M."/>
            <person name="Ioannidis P."/>
            <person name="Waterhouse R.M."/>
            <person name="Zdobnov E.M."/>
            <person name="James P.J."/>
            <person name="Bagnall N.H."/>
            <person name="Kotze A.C."/>
            <person name="Gibbs R.A."/>
            <person name="Richards S."/>
            <person name="Batterham P."/>
            <person name="Gasser R.B."/>
        </authorList>
    </citation>
    <scope>NUCLEOTIDE SEQUENCE [LARGE SCALE GENOMIC DNA]</scope>
    <source>
        <strain evidence="1 2">LS</strain>
        <tissue evidence="1">Full body</tissue>
    </source>
</reference>
<name>A0A0L0CF25_LUCCU</name>
<organism evidence="1 2">
    <name type="scientific">Lucilia cuprina</name>
    <name type="common">Green bottle fly</name>
    <name type="synonym">Australian sheep blowfly</name>
    <dbReference type="NCBI Taxonomy" id="7375"/>
    <lineage>
        <taxon>Eukaryota</taxon>
        <taxon>Metazoa</taxon>
        <taxon>Ecdysozoa</taxon>
        <taxon>Arthropoda</taxon>
        <taxon>Hexapoda</taxon>
        <taxon>Insecta</taxon>
        <taxon>Pterygota</taxon>
        <taxon>Neoptera</taxon>
        <taxon>Endopterygota</taxon>
        <taxon>Diptera</taxon>
        <taxon>Brachycera</taxon>
        <taxon>Muscomorpha</taxon>
        <taxon>Oestroidea</taxon>
        <taxon>Calliphoridae</taxon>
        <taxon>Luciliinae</taxon>
        <taxon>Lucilia</taxon>
    </lineage>
</organism>
<proteinExistence type="predicted"/>
<evidence type="ECO:0000313" key="1">
    <source>
        <dbReference type="EMBL" id="KNC31003.1"/>
    </source>
</evidence>
<keyword evidence="2" id="KW-1185">Reference proteome</keyword>
<dbReference type="AlphaFoldDB" id="A0A0L0CF25"/>
<protein>
    <submittedName>
        <fullName evidence="1">Uncharacterized protein</fullName>
    </submittedName>
</protein>
<comment type="caution">
    <text evidence="1">The sequence shown here is derived from an EMBL/GenBank/DDBJ whole genome shotgun (WGS) entry which is preliminary data.</text>
</comment>
<sequence>MKEKENKTIELGFFYEFSIEMVLRLDVQSFVPHRHRKSCNQTLDLEFFHFLAWIDRRLDSWQKLDFKERVGLIVLDKGPVRIQPKTVCWDSNEPQTFCITPGSIVVGKKSAPINRSIVELLRNCGSASFIGGRLENKKRSSVLNGRFPDNCGTTKAVMDNCILRSVGEFSTNEHCI</sequence>
<dbReference type="EMBL" id="JRES01000467">
    <property type="protein sequence ID" value="KNC31003.1"/>
    <property type="molecule type" value="Genomic_DNA"/>
</dbReference>
<dbReference type="Proteomes" id="UP000037069">
    <property type="component" value="Unassembled WGS sequence"/>
</dbReference>
<gene>
    <name evidence="1" type="ORF">FF38_06281</name>
</gene>